<accession>A0A180G9H3</accession>
<reference evidence="3 4" key="3">
    <citation type="journal article" date="2017" name="G3 (Bethesda)">
        <title>Comparative analysis highlights variable genome content of wheat rusts and divergence of the mating loci.</title>
        <authorList>
            <person name="Cuomo C.A."/>
            <person name="Bakkeren G."/>
            <person name="Khalil H.B."/>
            <person name="Panwar V."/>
            <person name="Joly D."/>
            <person name="Linning R."/>
            <person name="Sakthikumar S."/>
            <person name="Song X."/>
            <person name="Adiconis X."/>
            <person name="Fan L."/>
            <person name="Goldberg J.M."/>
            <person name="Levin J.Z."/>
            <person name="Young S."/>
            <person name="Zeng Q."/>
            <person name="Anikster Y."/>
            <person name="Bruce M."/>
            <person name="Wang M."/>
            <person name="Yin C."/>
            <person name="McCallum B."/>
            <person name="Szabo L.J."/>
            <person name="Hulbert S."/>
            <person name="Chen X."/>
            <person name="Fellers J.P."/>
        </authorList>
    </citation>
    <scope>NUCLEOTIDE SEQUENCE</scope>
    <source>
        <strain evidence="3">isolate 1-1 / race 1 (BBBD)</strain>
        <strain evidence="4">Isolate 1-1 / race 1 (BBBD)</strain>
    </source>
</reference>
<reference evidence="2" key="2">
    <citation type="submission" date="2016-05" db="EMBL/GenBank/DDBJ databases">
        <title>Comparative analysis highlights variable genome content of wheat rusts and divergence of the mating loci.</title>
        <authorList>
            <person name="Cuomo C.A."/>
            <person name="Bakkeren G."/>
            <person name="Szabo L."/>
            <person name="Khalil H."/>
            <person name="Joly D."/>
            <person name="Goldberg J."/>
            <person name="Young S."/>
            <person name="Zeng Q."/>
            <person name="Fellers J."/>
        </authorList>
    </citation>
    <scope>NUCLEOTIDE SEQUENCE [LARGE SCALE GENOMIC DNA]</scope>
    <source>
        <strain evidence="2">1-1 BBBD Race 1</strain>
    </source>
</reference>
<gene>
    <name evidence="2" type="ORF">PTTG_28994</name>
</gene>
<feature type="compositionally biased region" description="Basic residues" evidence="1">
    <location>
        <begin position="92"/>
        <end position="102"/>
    </location>
</feature>
<reference evidence="3" key="4">
    <citation type="submission" date="2025-05" db="UniProtKB">
        <authorList>
            <consortium name="EnsemblFungi"/>
        </authorList>
    </citation>
    <scope>IDENTIFICATION</scope>
    <source>
        <strain evidence="3">isolate 1-1 / race 1 (BBBD)</strain>
    </source>
</reference>
<keyword evidence="4" id="KW-1185">Reference proteome</keyword>
<organism evidence="2">
    <name type="scientific">Puccinia triticina (isolate 1-1 / race 1 (BBBD))</name>
    <name type="common">Brown leaf rust fungus</name>
    <dbReference type="NCBI Taxonomy" id="630390"/>
    <lineage>
        <taxon>Eukaryota</taxon>
        <taxon>Fungi</taxon>
        <taxon>Dikarya</taxon>
        <taxon>Basidiomycota</taxon>
        <taxon>Pucciniomycotina</taxon>
        <taxon>Pucciniomycetes</taxon>
        <taxon>Pucciniales</taxon>
        <taxon>Pucciniaceae</taxon>
        <taxon>Puccinia</taxon>
    </lineage>
</organism>
<evidence type="ECO:0000313" key="3">
    <source>
        <dbReference type="EnsemblFungi" id="PTTG_28994-t43_1-p1"/>
    </source>
</evidence>
<dbReference type="EnsemblFungi" id="PTTG_28994-t43_1">
    <property type="protein sequence ID" value="PTTG_28994-t43_1-p1"/>
    <property type="gene ID" value="PTTG_28994"/>
</dbReference>
<dbReference type="EMBL" id="ADAS02000168">
    <property type="protein sequence ID" value="OAV88553.1"/>
    <property type="molecule type" value="Genomic_DNA"/>
</dbReference>
<name>A0A180G9H3_PUCT1</name>
<evidence type="ECO:0000313" key="2">
    <source>
        <dbReference type="EMBL" id="OAV88553.1"/>
    </source>
</evidence>
<feature type="region of interest" description="Disordered" evidence="1">
    <location>
        <begin position="30"/>
        <end position="102"/>
    </location>
</feature>
<sequence length="102" mass="10622">MSSQHQQHIAQVECLTQPTNFAPAEQANGIARLGQPDGPVGLTGGQISIQQGEPANGGLPVASSQHHRLVEPLSEPGVITNASDQSGLTARSLRRGVRPTLV</sequence>
<evidence type="ECO:0000256" key="1">
    <source>
        <dbReference type="SAM" id="MobiDB-lite"/>
    </source>
</evidence>
<protein>
    <submittedName>
        <fullName evidence="2 3">Uncharacterized protein</fullName>
    </submittedName>
</protein>
<evidence type="ECO:0000313" key="4">
    <source>
        <dbReference type="Proteomes" id="UP000005240"/>
    </source>
</evidence>
<feature type="compositionally biased region" description="Polar residues" evidence="1">
    <location>
        <begin position="80"/>
        <end position="89"/>
    </location>
</feature>
<reference evidence="2" key="1">
    <citation type="submission" date="2009-11" db="EMBL/GenBank/DDBJ databases">
        <authorList>
            <consortium name="The Broad Institute Genome Sequencing Platform"/>
            <person name="Ward D."/>
            <person name="Feldgarden M."/>
            <person name="Earl A."/>
            <person name="Young S.K."/>
            <person name="Zeng Q."/>
            <person name="Koehrsen M."/>
            <person name="Alvarado L."/>
            <person name="Berlin A."/>
            <person name="Bochicchio J."/>
            <person name="Borenstein D."/>
            <person name="Chapman S.B."/>
            <person name="Chen Z."/>
            <person name="Engels R."/>
            <person name="Freedman E."/>
            <person name="Gellesch M."/>
            <person name="Goldberg J."/>
            <person name="Griggs A."/>
            <person name="Gujja S."/>
            <person name="Heilman E."/>
            <person name="Heiman D."/>
            <person name="Hepburn T."/>
            <person name="Howarth C."/>
            <person name="Jen D."/>
            <person name="Larson L."/>
            <person name="Lewis B."/>
            <person name="Mehta T."/>
            <person name="Park D."/>
            <person name="Pearson M."/>
            <person name="Roberts A."/>
            <person name="Saif S."/>
            <person name="Shea T."/>
            <person name="Shenoy N."/>
            <person name="Sisk P."/>
            <person name="Stolte C."/>
            <person name="Sykes S."/>
            <person name="Thomson T."/>
            <person name="Walk T."/>
            <person name="White J."/>
            <person name="Yandava C."/>
            <person name="Izard J."/>
            <person name="Baranova O.V."/>
            <person name="Blanton J.M."/>
            <person name="Tanner A.C."/>
            <person name="Dewhirst F.E."/>
            <person name="Haas B."/>
            <person name="Nusbaum C."/>
            <person name="Birren B."/>
        </authorList>
    </citation>
    <scope>NUCLEOTIDE SEQUENCE [LARGE SCALE GENOMIC DNA]</scope>
    <source>
        <strain evidence="2">1-1 BBBD Race 1</strain>
    </source>
</reference>
<dbReference type="Proteomes" id="UP000005240">
    <property type="component" value="Unassembled WGS sequence"/>
</dbReference>
<dbReference type="AlphaFoldDB" id="A0A180G9H3"/>
<proteinExistence type="predicted"/>
<dbReference type="VEuPathDB" id="FungiDB:PTTG_28994"/>